<dbReference type="CDD" id="cd06260">
    <property type="entry name" value="DUF820-like"/>
    <property type="match status" value="1"/>
</dbReference>
<reference evidence="2 3" key="1">
    <citation type="submission" date="2018-01" db="EMBL/GenBank/DDBJ databases">
        <title>A novel member of the phylum Bacteroidetes isolated from glacier ice.</title>
        <authorList>
            <person name="Liu Q."/>
            <person name="Xin Y.-H."/>
        </authorList>
    </citation>
    <scope>NUCLEOTIDE SEQUENCE [LARGE SCALE GENOMIC DNA]</scope>
    <source>
        <strain evidence="2 3">RB1R16</strain>
    </source>
</reference>
<evidence type="ECO:0000313" key="3">
    <source>
        <dbReference type="Proteomes" id="UP000239872"/>
    </source>
</evidence>
<dbReference type="Proteomes" id="UP000239872">
    <property type="component" value="Unassembled WGS sequence"/>
</dbReference>
<comment type="caution">
    <text evidence="2">The sequence shown here is derived from an EMBL/GenBank/DDBJ whole genome shotgun (WGS) entry which is preliminary data.</text>
</comment>
<keyword evidence="3" id="KW-1185">Reference proteome</keyword>
<dbReference type="AlphaFoldDB" id="A0A2S7ST97"/>
<proteinExistence type="predicted"/>
<evidence type="ECO:0000313" key="2">
    <source>
        <dbReference type="EMBL" id="PQJ09964.1"/>
    </source>
</evidence>
<protein>
    <recommendedName>
        <fullName evidence="1">Putative restriction endonuclease domain-containing protein</fullName>
    </recommendedName>
</protein>
<dbReference type="Gene3D" id="3.90.1570.10">
    <property type="entry name" value="tt1808, chain A"/>
    <property type="match status" value="1"/>
</dbReference>
<dbReference type="PANTHER" id="PTHR36558:SF1">
    <property type="entry name" value="RESTRICTION ENDONUCLEASE DOMAIN-CONTAINING PROTEIN-RELATED"/>
    <property type="match status" value="1"/>
</dbReference>
<gene>
    <name evidence="2" type="ORF">CJD36_014790</name>
</gene>
<dbReference type="SUPFAM" id="SSF52980">
    <property type="entry name" value="Restriction endonuclease-like"/>
    <property type="match status" value="1"/>
</dbReference>
<dbReference type="InterPro" id="IPR012296">
    <property type="entry name" value="Nuclease_put_TT1808"/>
</dbReference>
<dbReference type="PANTHER" id="PTHR36558">
    <property type="entry name" value="GLR1098 PROTEIN"/>
    <property type="match status" value="1"/>
</dbReference>
<dbReference type="OrthoDB" id="668969at2"/>
<dbReference type="InterPro" id="IPR011335">
    <property type="entry name" value="Restrct_endonuc-II-like"/>
</dbReference>
<organism evidence="2 3">
    <name type="scientific">Flavipsychrobacter stenotrophus</name>
    <dbReference type="NCBI Taxonomy" id="2077091"/>
    <lineage>
        <taxon>Bacteria</taxon>
        <taxon>Pseudomonadati</taxon>
        <taxon>Bacteroidota</taxon>
        <taxon>Chitinophagia</taxon>
        <taxon>Chitinophagales</taxon>
        <taxon>Chitinophagaceae</taxon>
        <taxon>Flavipsychrobacter</taxon>
    </lineage>
</organism>
<name>A0A2S7ST97_9BACT</name>
<feature type="domain" description="Putative restriction endonuclease" evidence="1">
    <location>
        <begin position="2"/>
        <end position="105"/>
    </location>
</feature>
<accession>A0A2S7ST97</accession>
<dbReference type="Pfam" id="PF05685">
    <property type="entry name" value="Uma2"/>
    <property type="match status" value="1"/>
</dbReference>
<evidence type="ECO:0000259" key="1">
    <source>
        <dbReference type="Pfam" id="PF05685"/>
    </source>
</evidence>
<dbReference type="InterPro" id="IPR008538">
    <property type="entry name" value="Uma2"/>
</dbReference>
<dbReference type="EMBL" id="PPSL01000004">
    <property type="protein sequence ID" value="PQJ09964.1"/>
    <property type="molecule type" value="Genomic_DNA"/>
</dbReference>
<sequence length="119" mass="13717">MRIHIEHNTLFTYPDISVICGDMITLNNDDFNVLNPTLLVEISSPSTRAYDRGQKFTLYRDIPTLKEYTIADPDTKSIENWHINALGNWELEKYTDVNTSLHLHSLNIDIPLPDIFEGL</sequence>